<organism evidence="1 2">
    <name type="scientific">Natrinema salaciae</name>
    <dbReference type="NCBI Taxonomy" id="1186196"/>
    <lineage>
        <taxon>Archaea</taxon>
        <taxon>Methanobacteriati</taxon>
        <taxon>Methanobacteriota</taxon>
        <taxon>Stenosarchaea group</taxon>
        <taxon>Halobacteria</taxon>
        <taxon>Halobacteriales</taxon>
        <taxon>Natrialbaceae</taxon>
        <taxon>Natrinema</taxon>
    </lineage>
</organism>
<dbReference type="Proteomes" id="UP000199114">
    <property type="component" value="Unassembled WGS sequence"/>
</dbReference>
<accession>A0A1H9CHK2</accession>
<gene>
    <name evidence="1" type="ORF">SAMN04489841_1057</name>
</gene>
<reference evidence="2" key="1">
    <citation type="submission" date="2016-10" db="EMBL/GenBank/DDBJ databases">
        <authorList>
            <person name="Varghese N."/>
            <person name="Submissions S."/>
        </authorList>
    </citation>
    <scope>NUCLEOTIDE SEQUENCE [LARGE SCALE GENOMIC DNA]</scope>
    <source>
        <strain evidence="2">DSM 25055</strain>
    </source>
</reference>
<proteinExistence type="predicted"/>
<evidence type="ECO:0000313" key="2">
    <source>
        <dbReference type="Proteomes" id="UP000199114"/>
    </source>
</evidence>
<evidence type="ECO:0000313" key="1">
    <source>
        <dbReference type="EMBL" id="SEQ00710.1"/>
    </source>
</evidence>
<sequence length="105" mass="12314">MVINPLCCIISSLIKRINNVVNRCSWIWRIYLVSSTFAVWGAEPNPIKIFFNTNPHLNIGFNIPTPQTENLFLNMSCCRSKRRSHPRITIFWLTNSEIIRLYTPF</sequence>
<name>A0A1H9CHK2_9EURY</name>
<protein>
    <submittedName>
        <fullName evidence="1">Uncharacterized protein</fullName>
    </submittedName>
</protein>
<dbReference type="EMBL" id="FOFD01000001">
    <property type="protein sequence ID" value="SEQ00710.1"/>
    <property type="molecule type" value="Genomic_DNA"/>
</dbReference>
<keyword evidence="2" id="KW-1185">Reference proteome</keyword>
<dbReference type="AlphaFoldDB" id="A0A1H9CHK2"/>